<proteinExistence type="predicted"/>
<keyword evidence="3" id="KW-1185">Reference proteome</keyword>
<dbReference type="PANTHER" id="PTHR47718:SF13">
    <property type="entry name" value="OS09G0290500 PROTEIN"/>
    <property type="match status" value="1"/>
</dbReference>
<evidence type="ECO:0000313" key="3">
    <source>
        <dbReference type="Proteomes" id="UP000266673"/>
    </source>
</evidence>
<feature type="domain" description="FAR1" evidence="1">
    <location>
        <begin position="89"/>
        <end position="172"/>
    </location>
</feature>
<dbReference type="AlphaFoldDB" id="A0A397VD03"/>
<dbReference type="OrthoDB" id="2370349at2759"/>
<reference evidence="2 3" key="1">
    <citation type="submission" date="2018-06" db="EMBL/GenBank/DDBJ databases">
        <title>Comparative genomics reveals the genomic features of Rhizophagus irregularis, R. cerebriforme, R. diaphanum and Gigaspora rosea, and their symbiotic lifestyle signature.</title>
        <authorList>
            <person name="Morin E."/>
            <person name="San Clemente H."/>
            <person name="Chen E.C.H."/>
            <person name="De La Providencia I."/>
            <person name="Hainaut M."/>
            <person name="Kuo A."/>
            <person name="Kohler A."/>
            <person name="Murat C."/>
            <person name="Tang N."/>
            <person name="Roy S."/>
            <person name="Loubradou J."/>
            <person name="Henrissat B."/>
            <person name="Grigoriev I.V."/>
            <person name="Corradi N."/>
            <person name="Roux C."/>
            <person name="Martin F.M."/>
        </authorList>
    </citation>
    <scope>NUCLEOTIDE SEQUENCE [LARGE SCALE GENOMIC DNA]</scope>
    <source>
        <strain evidence="2 3">DAOM 194757</strain>
    </source>
</reference>
<gene>
    <name evidence="2" type="ORF">C2G38_2186104</name>
</gene>
<dbReference type="Proteomes" id="UP000266673">
    <property type="component" value="Unassembled WGS sequence"/>
</dbReference>
<dbReference type="InterPro" id="IPR004330">
    <property type="entry name" value="FAR1_DNA_bnd_dom"/>
</dbReference>
<organism evidence="2 3">
    <name type="scientific">Gigaspora rosea</name>
    <dbReference type="NCBI Taxonomy" id="44941"/>
    <lineage>
        <taxon>Eukaryota</taxon>
        <taxon>Fungi</taxon>
        <taxon>Fungi incertae sedis</taxon>
        <taxon>Mucoromycota</taxon>
        <taxon>Glomeromycotina</taxon>
        <taxon>Glomeromycetes</taxon>
        <taxon>Diversisporales</taxon>
        <taxon>Gigasporaceae</taxon>
        <taxon>Gigaspora</taxon>
    </lineage>
</organism>
<dbReference type="EMBL" id="QKWP01000575">
    <property type="protein sequence ID" value="RIB17893.1"/>
    <property type="molecule type" value="Genomic_DNA"/>
</dbReference>
<accession>A0A397VD03</accession>
<sequence>MDDEDNLESFEELSLNITALFDLNDRNLANKDGLESFKEQSLNITALLIESDDQNLDESNNQNLAKMVDTPTVGQIFGSWEELDRYISLYARLQDFVNVIRRSEYENGACRSRRYACKHQGRNVTKKKTCIAKNQRQMRSKRTGCRWQIRASCPKTTGILSISSLFLNHNDHPIKNETNKFAVKYRAFSEDMLKDIKF</sequence>
<dbReference type="Pfam" id="PF03101">
    <property type="entry name" value="FAR1"/>
    <property type="match status" value="1"/>
</dbReference>
<dbReference type="PANTHER" id="PTHR47718">
    <property type="entry name" value="OS01G0519700 PROTEIN"/>
    <property type="match status" value="1"/>
</dbReference>
<name>A0A397VD03_9GLOM</name>
<comment type="caution">
    <text evidence="2">The sequence shown here is derived from an EMBL/GenBank/DDBJ whole genome shotgun (WGS) entry which is preliminary data.</text>
</comment>
<protein>
    <recommendedName>
        <fullName evidence="1">FAR1 domain-containing protein</fullName>
    </recommendedName>
</protein>
<evidence type="ECO:0000313" key="2">
    <source>
        <dbReference type="EMBL" id="RIB17893.1"/>
    </source>
</evidence>
<evidence type="ECO:0000259" key="1">
    <source>
        <dbReference type="Pfam" id="PF03101"/>
    </source>
</evidence>